<gene>
    <name evidence="2" type="ORF">GCM10017786_64140</name>
</gene>
<reference evidence="3" key="1">
    <citation type="journal article" date="2019" name="Int. J. Syst. Evol. Microbiol.">
        <title>The Global Catalogue of Microorganisms (GCM) 10K type strain sequencing project: providing services to taxonomists for standard genome sequencing and annotation.</title>
        <authorList>
            <consortium name="The Broad Institute Genomics Platform"/>
            <consortium name="The Broad Institute Genome Sequencing Center for Infectious Disease"/>
            <person name="Wu L."/>
            <person name="Ma J."/>
        </authorList>
    </citation>
    <scope>NUCLEOTIDE SEQUENCE [LARGE SCALE GENOMIC DNA]</scope>
    <source>
        <strain evidence="3">CGMCC 4.7677</strain>
    </source>
</reference>
<feature type="region of interest" description="Disordered" evidence="1">
    <location>
        <begin position="87"/>
        <end position="112"/>
    </location>
</feature>
<dbReference type="Pfam" id="PF19939">
    <property type="entry name" value="DUF6401"/>
    <property type="match status" value="1"/>
</dbReference>
<evidence type="ECO:0000256" key="1">
    <source>
        <dbReference type="SAM" id="MobiDB-lite"/>
    </source>
</evidence>
<name>A0ABQ3JDR0_9PSEU</name>
<dbReference type="InterPro" id="IPR045647">
    <property type="entry name" value="DUF6401"/>
</dbReference>
<dbReference type="Proteomes" id="UP000605897">
    <property type="component" value="Unassembled WGS sequence"/>
</dbReference>
<comment type="caution">
    <text evidence="2">The sequence shown here is derived from an EMBL/GenBank/DDBJ whole genome shotgun (WGS) entry which is preliminary data.</text>
</comment>
<evidence type="ECO:0000313" key="2">
    <source>
        <dbReference type="EMBL" id="GHF21348.1"/>
    </source>
</evidence>
<protein>
    <submittedName>
        <fullName evidence="2">Uncharacterized protein</fullName>
    </submittedName>
</protein>
<dbReference type="EMBL" id="BNAU01000009">
    <property type="protein sequence ID" value="GHF21348.1"/>
    <property type="molecule type" value="Genomic_DNA"/>
</dbReference>
<evidence type="ECO:0000313" key="3">
    <source>
        <dbReference type="Proteomes" id="UP000605897"/>
    </source>
</evidence>
<accession>A0ABQ3JDR0</accession>
<keyword evidence="3" id="KW-1185">Reference proteome</keyword>
<sequence>MWRAFDRHLTAVADAVRCEADMVARQEPVSRLVLLAGHAHDVWTEAAELDWQPPADPGGWTEREWTGLRLLACLLLAADEPRGPRLPAEAEFARTRPVETGEQVNNRREYFR</sequence>
<feature type="compositionally biased region" description="Basic and acidic residues" evidence="1">
    <location>
        <begin position="91"/>
        <end position="112"/>
    </location>
</feature>
<proteinExistence type="predicted"/>
<organism evidence="2 3">
    <name type="scientific">Amycolatopsis deserti</name>
    <dbReference type="NCBI Taxonomy" id="185696"/>
    <lineage>
        <taxon>Bacteria</taxon>
        <taxon>Bacillati</taxon>
        <taxon>Actinomycetota</taxon>
        <taxon>Actinomycetes</taxon>
        <taxon>Pseudonocardiales</taxon>
        <taxon>Pseudonocardiaceae</taxon>
        <taxon>Amycolatopsis</taxon>
    </lineage>
</organism>